<evidence type="ECO:0000313" key="5">
    <source>
        <dbReference type="EMBL" id="XBO41450.1"/>
    </source>
</evidence>
<proteinExistence type="predicted"/>
<dbReference type="EMBL" id="CP157484">
    <property type="protein sequence ID" value="XBO41450.1"/>
    <property type="molecule type" value="Genomic_DNA"/>
</dbReference>
<keyword evidence="3" id="KW-1133">Transmembrane helix</keyword>
<gene>
    <name evidence="5" type="primary">icmH</name>
    <name evidence="5" type="ORF">ABEG18_12045</name>
</gene>
<sequence>MPRAEDLRFDDLAAPHPNPIMRAAGPLLLLLGRLRVAMVRASFASLMEQVAAAIAFFDKDIRAAGVPPEQANVAKYLVCATADDIVQNIPTEDRHVWTQYSMLSRFFGERTGGVRFFEELDRLKNEPAANYDVLELQHACLALGFQGLHRTTGGGAVQLQTIQRNLYETLRRIRPKIPRELSLRWRGQELGARGSRLRVPVWAVAGVAAVSLFALFVALRTTLADASERVAEANLALLPNTPVLLQRRLPAPPPAPPPQSLTQLQRIRAGLGPGVDGCALGADILGRWIAIRVCSGIMFESGQASVLPQFKPVAMRIAQTIEKEAGPVMIVGHTDNQPLSPTNRFKNNQQLSVERARAAAALIASTFADPSRITTEGRGPDDPVADNKTAEGRARNRRVEFLVTRID</sequence>
<dbReference type="NCBIfam" id="TIGR03349">
    <property type="entry name" value="IV_VI_DotU"/>
    <property type="match status" value="1"/>
</dbReference>
<evidence type="ECO:0000256" key="3">
    <source>
        <dbReference type="SAM" id="Phobius"/>
    </source>
</evidence>
<accession>A0AAU7JMQ5</accession>
<dbReference type="InterPro" id="IPR017732">
    <property type="entry name" value="T4/T6SS_DotU"/>
</dbReference>
<dbReference type="PANTHER" id="PTHR30329:SF19">
    <property type="entry name" value="OUTER MEMBRANE PROTEIN, OMPA FAMILY"/>
    <property type="match status" value="1"/>
</dbReference>
<feature type="transmembrane region" description="Helical" evidence="3">
    <location>
        <begin position="199"/>
        <end position="219"/>
    </location>
</feature>
<dbReference type="InterPro" id="IPR038522">
    <property type="entry name" value="T4/T6SS_DotU_sf"/>
</dbReference>
<dbReference type="SUPFAM" id="SSF103088">
    <property type="entry name" value="OmpA-like"/>
    <property type="match status" value="1"/>
</dbReference>
<dbReference type="Pfam" id="PF09850">
    <property type="entry name" value="DotU"/>
    <property type="match status" value="1"/>
</dbReference>
<dbReference type="Gene3D" id="3.30.1330.60">
    <property type="entry name" value="OmpA-like domain"/>
    <property type="match status" value="1"/>
</dbReference>
<dbReference type="InterPro" id="IPR050330">
    <property type="entry name" value="Bact_OuterMem_StrucFunc"/>
</dbReference>
<organism evidence="5">
    <name type="scientific">Alsobacter sp. KACC 23698</name>
    <dbReference type="NCBI Taxonomy" id="3149229"/>
    <lineage>
        <taxon>Bacteria</taxon>
        <taxon>Pseudomonadati</taxon>
        <taxon>Pseudomonadota</taxon>
        <taxon>Alphaproteobacteria</taxon>
        <taxon>Hyphomicrobiales</taxon>
        <taxon>Alsobacteraceae</taxon>
        <taxon>Alsobacter</taxon>
    </lineage>
</organism>
<feature type="region of interest" description="Disordered" evidence="2">
    <location>
        <begin position="371"/>
        <end position="390"/>
    </location>
</feature>
<dbReference type="AlphaFoldDB" id="A0AAU7JMQ5"/>
<dbReference type="Gene3D" id="1.25.40.590">
    <property type="entry name" value="Type IV / VI secretion system, DotU"/>
    <property type="match status" value="1"/>
</dbReference>
<keyword evidence="3" id="KW-0812">Transmembrane</keyword>
<keyword evidence="1 3" id="KW-0472">Membrane</keyword>
<name>A0AAU7JMQ5_9HYPH</name>
<dbReference type="InterPro" id="IPR036737">
    <property type="entry name" value="OmpA-like_sf"/>
</dbReference>
<dbReference type="Pfam" id="PF00691">
    <property type="entry name" value="OmpA"/>
    <property type="match status" value="1"/>
</dbReference>
<evidence type="ECO:0000256" key="1">
    <source>
        <dbReference type="PROSITE-ProRule" id="PRU00473"/>
    </source>
</evidence>
<dbReference type="CDD" id="cd07185">
    <property type="entry name" value="OmpA_C-like"/>
    <property type="match status" value="1"/>
</dbReference>
<feature type="domain" description="OmpA-like" evidence="4">
    <location>
        <begin position="286"/>
        <end position="407"/>
    </location>
</feature>
<reference evidence="5" key="1">
    <citation type="submission" date="2024-05" db="EMBL/GenBank/DDBJ databases">
        <authorList>
            <person name="Kim S."/>
            <person name="Heo J."/>
            <person name="Choi H."/>
            <person name="Choi Y."/>
            <person name="Kwon S.-W."/>
            <person name="Kim Y."/>
        </authorList>
    </citation>
    <scope>NUCLEOTIDE SEQUENCE</scope>
    <source>
        <strain evidence="5">KACC 23698</strain>
    </source>
</reference>
<dbReference type="PROSITE" id="PS51123">
    <property type="entry name" value="OMPA_2"/>
    <property type="match status" value="1"/>
</dbReference>
<dbReference type="GO" id="GO:0016020">
    <property type="term" value="C:membrane"/>
    <property type="evidence" value="ECO:0007669"/>
    <property type="project" value="UniProtKB-UniRule"/>
</dbReference>
<dbReference type="PANTHER" id="PTHR30329">
    <property type="entry name" value="STATOR ELEMENT OF FLAGELLAR MOTOR COMPLEX"/>
    <property type="match status" value="1"/>
</dbReference>
<protein>
    <submittedName>
        <fullName evidence="5">Type IVB secretion system protein IcmH/DotU</fullName>
    </submittedName>
</protein>
<evidence type="ECO:0000259" key="4">
    <source>
        <dbReference type="PROSITE" id="PS51123"/>
    </source>
</evidence>
<dbReference type="RefSeq" id="WP_406858304.1">
    <property type="nucleotide sequence ID" value="NZ_CP157484.1"/>
</dbReference>
<dbReference type="NCBIfam" id="NF038228">
    <property type="entry name" value="IcmH_DotU_IVB"/>
    <property type="match status" value="1"/>
</dbReference>
<dbReference type="InterPro" id="IPR006665">
    <property type="entry name" value="OmpA-like"/>
</dbReference>
<evidence type="ECO:0000256" key="2">
    <source>
        <dbReference type="SAM" id="MobiDB-lite"/>
    </source>
</evidence>